<feature type="transmembrane region" description="Helical" evidence="7">
    <location>
        <begin position="72"/>
        <end position="98"/>
    </location>
</feature>
<dbReference type="EMBL" id="CP054142">
    <property type="protein sequence ID" value="QTQ14911.1"/>
    <property type="molecule type" value="Genomic_DNA"/>
</dbReference>
<dbReference type="InterPro" id="IPR035906">
    <property type="entry name" value="MetI-like_sf"/>
</dbReference>
<organism evidence="9 10">
    <name type="scientific">Treponema parvum</name>
    <dbReference type="NCBI Taxonomy" id="138851"/>
    <lineage>
        <taxon>Bacteria</taxon>
        <taxon>Pseudomonadati</taxon>
        <taxon>Spirochaetota</taxon>
        <taxon>Spirochaetia</taxon>
        <taxon>Spirochaetales</taxon>
        <taxon>Treponemataceae</taxon>
        <taxon>Treponema</taxon>
    </lineage>
</organism>
<dbReference type="KEGG" id="tpav:HRQ91_10825"/>
<dbReference type="SUPFAM" id="SSF161098">
    <property type="entry name" value="MetI-like"/>
    <property type="match status" value="1"/>
</dbReference>
<dbReference type="AlphaFoldDB" id="A0A975IFE6"/>
<evidence type="ECO:0000259" key="8">
    <source>
        <dbReference type="PROSITE" id="PS50928"/>
    </source>
</evidence>
<sequence length="277" mass="32259">MNNIAKRKIENLIWYIVLFILFLYLFMPFWWMVVTSFKTYSEVYSKPYSLMFTSFHWQNYPDVLKSMPFFNYLWNTIKISVFVCLGTLVTSGMAAYAFSRLCFPGRDMLFYIYLATLMIPRQVILIPNFLLFRRLGLLDTHWALILSGTFTAYGTFLLRQFFLTIPRELEEAAVVDGYGYFSRFVRIIIPLAKPALTTLLIITLLNIWNEYLYALVFLQSDHTRTLTLGLALLRGDFDIKWNQVMAATIFSIAPIVVVYLSAQRYFVEGIALTGIKG</sequence>
<evidence type="ECO:0000256" key="6">
    <source>
        <dbReference type="ARBA" id="ARBA00023136"/>
    </source>
</evidence>
<protein>
    <submittedName>
        <fullName evidence="9">Carbohydrate ABC transporter permease</fullName>
    </submittedName>
</protein>
<dbReference type="PROSITE" id="PS50928">
    <property type="entry name" value="ABC_TM1"/>
    <property type="match status" value="1"/>
</dbReference>
<dbReference type="PANTHER" id="PTHR43744:SF12">
    <property type="entry name" value="ABC TRANSPORTER PERMEASE PROTEIN MG189-RELATED"/>
    <property type="match status" value="1"/>
</dbReference>
<feature type="transmembrane region" description="Helical" evidence="7">
    <location>
        <begin position="244"/>
        <end position="262"/>
    </location>
</feature>
<keyword evidence="10" id="KW-1185">Reference proteome</keyword>
<feature type="transmembrane region" description="Helical" evidence="7">
    <location>
        <begin position="12"/>
        <end position="33"/>
    </location>
</feature>
<evidence type="ECO:0000256" key="3">
    <source>
        <dbReference type="ARBA" id="ARBA00022475"/>
    </source>
</evidence>
<dbReference type="GO" id="GO:0055085">
    <property type="term" value="P:transmembrane transport"/>
    <property type="evidence" value="ECO:0007669"/>
    <property type="project" value="InterPro"/>
</dbReference>
<keyword evidence="6 7" id="KW-0472">Membrane</keyword>
<feature type="transmembrane region" description="Helical" evidence="7">
    <location>
        <begin position="184"/>
        <end position="205"/>
    </location>
</feature>
<keyword evidence="5 7" id="KW-1133">Transmembrane helix</keyword>
<dbReference type="CDD" id="cd06261">
    <property type="entry name" value="TM_PBP2"/>
    <property type="match status" value="1"/>
</dbReference>
<dbReference type="GO" id="GO:0005886">
    <property type="term" value="C:plasma membrane"/>
    <property type="evidence" value="ECO:0007669"/>
    <property type="project" value="UniProtKB-SubCell"/>
</dbReference>
<feature type="transmembrane region" description="Helical" evidence="7">
    <location>
        <begin position="110"/>
        <end position="130"/>
    </location>
</feature>
<dbReference type="Proteomes" id="UP000671908">
    <property type="component" value="Chromosome"/>
</dbReference>
<evidence type="ECO:0000313" key="10">
    <source>
        <dbReference type="Proteomes" id="UP000671908"/>
    </source>
</evidence>
<keyword evidence="3" id="KW-1003">Cell membrane</keyword>
<dbReference type="InterPro" id="IPR000515">
    <property type="entry name" value="MetI-like"/>
</dbReference>
<evidence type="ECO:0000313" key="9">
    <source>
        <dbReference type="EMBL" id="QTQ14911.1"/>
    </source>
</evidence>
<comment type="subcellular location">
    <subcellularLocation>
        <location evidence="1 7">Cell membrane</location>
        <topology evidence="1 7">Multi-pass membrane protein</topology>
    </subcellularLocation>
</comment>
<gene>
    <name evidence="9" type="ORF">HRQ91_10825</name>
</gene>
<accession>A0A975IFE6</accession>
<dbReference type="Gene3D" id="1.10.3720.10">
    <property type="entry name" value="MetI-like"/>
    <property type="match status" value="1"/>
</dbReference>
<name>A0A975IFE6_9SPIR</name>
<dbReference type="PANTHER" id="PTHR43744">
    <property type="entry name" value="ABC TRANSPORTER PERMEASE PROTEIN MG189-RELATED-RELATED"/>
    <property type="match status" value="1"/>
</dbReference>
<keyword evidence="4 7" id="KW-0812">Transmembrane</keyword>
<evidence type="ECO:0000256" key="4">
    <source>
        <dbReference type="ARBA" id="ARBA00022692"/>
    </source>
</evidence>
<evidence type="ECO:0000256" key="1">
    <source>
        <dbReference type="ARBA" id="ARBA00004651"/>
    </source>
</evidence>
<feature type="transmembrane region" description="Helical" evidence="7">
    <location>
        <begin position="142"/>
        <end position="163"/>
    </location>
</feature>
<proteinExistence type="inferred from homology"/>
<reference evidence="9 10" key="1">
    <citation type="journal article" date="2021" name="Microbiol. Resour. Announc.">
        <title>Complete Genome Sequences of Three Human Oral Treponema parvum Isolates.</title>
        <authorList>
            <person name="Zeng H."/>
            <person name="Watt R.M."/>
        </authorList>
    </citation>
    <scope>NUCLEOTIDE SEQUENCE [LARGE SCALE GENOMIC DNA]</scope>
    <source>
        <strain evidence="9 10">ATCC 700770</strain>
    </source>
</reference>
<comment type="similarity">
    <text evidence="7">Belongs to the binding-protein-dependent transport system permease family.</text>
</comment>
<dbReference type="Pfam" id="PF00528">
    <property type="entry name" value="BPD_transp_1"/>
    <property type="match status" value="1"/>
</dbReference>
<evidence type="ECO:0000256" key="2">
    <source>
        <dbReference type="ARBA" id="ARBA00022448"/>
    </source>
</evidence>
<feature type="domain" description="ABC transmembrane type-1" evidence="8">
    <location>
        <begin position="73"/>
        <end position="262"/>
    </location>
</feature>
<keyword evidence="2 7" id="KW-0813">Transport</keyword>
<evidence type="ECO:0000256" key="7">
    <source>
        <dbReference type="RuleBase" id="RU363032"/>
    </source>
</evidence>
<dbReference type="RefSeq" id="WP_210119547.1">
    <property type="nucleotide sequence ID" value="NZ_CP054142.1"/>
</dbReference>
<evidence type="ECO:0000256" key="5">
    <source>
        <dbReference type="ARBA" id="ARBA00022989"/>
    </source>
</evidence>